<evidence type="ECO:0000256" key="4">
    <source>
        <dbReference type="ARBA" id="ARBA00022723"/>
    </source>
</evidence>
<evidence type="ECO:0000256" key="11">
    <source>
        <dbReference type="SAM" id="SignalP"/>
    </source>
</evidence>
<evidence type="ECO:0000256" key="3">
    <source>
        <dbReference type="ARBA" id="ARBA00012228"/>
    </source>
</evidence>
<dbReference type="HAMAP" id="MF_01966">
    <property type="entry name" value="NADHX_epimerase"/>
    <property type="match status" value="1"/>
</dbReference>
<evidence type="ECO:0000313" key="13">
    <source>
        <dbReference type="EMBL" id="KAL3801214.1"/>
    </source>
</evidence>
<dbReference type="GO" id="GO:0046872">
    <property type="term" value="F:metal ion binding"/>
    <property type="evidence" value="ECO:0007669"/>
    <property type="project" value="UniProtKB-KW"/>
</dbReference>
<dbReference type="InterPro" id="IPR004443">
    <property type="entry name" value="YjeF_N_dom"/>
</dbReference>
<keyword evidence="5 10" id="KW-0547">Nucleotide-binding</keyword>
<feature type="binding site" evidence="10">
    <location>
        <position position="153"/>
    </location>
    <ligand>
        <name>K(+)</name>
        <dbReference type="ChEBI" id="CHEBI:29103"/>
    </ligand>
</feature>
<keyword evidence="14" id="KW-1185">Reference proteome</keyword>
<evidence type="ECO:0000256" key="5">
    <source>
        <dbReference type="ARBA" id="ARBA00022741"/>
    </source>
</evidence>
<dbReference type="InterPro" id="IPR032976">
    <property type="entry name" value="YJEFN_prot_NAXE-like"/>
</dbReference>
<dbReference type="PROSITE" id="PS51385">
    <property type="entry name" value="YJEF_N"/>
    <property type="match status" value="1"/>
</dbReference>
<dbReference type="EMBL" id="JABMIG020000028">
    <property type="protein sequence ID" value="KAL3801214.1"/>
    <property type="molecule type" value="Genomic_DNA"/>
</dbReference>
<accession>A0ABD3QLW4</accession>
<dbReference type="PANTHER" id="PTHR13232">
    <property type="entry name" value="NAD(P)H-HYDRATE EPIMERASE"/>
    <property type="match status" value="1"/>
</dbReference>
<comment type="cofactor">
    <cofactor evidence="10">
        <name>K(+)</name>
        <dbReference type="ChEBI" id="CHEBI:29103"/>
    </cofactor>
    <text evidence="10">Binds 1 potassium ion per subunit.</text>
</comment>
<reference evidence="13 14" key="1">
    <citation type="journal article" date="2020" name="G3 (Bethesda)">
        <title>Improved Reference Genome for Cyclotella cryptica CCMP332, a Model for Cell Wall Morphogenesis, Salinity Adaptation, and Lipid Production in Diatoms (Bacillariophyta).</title>
        <authorList>
            <person name="Roberts W.R."/>
            <person name="Downey K.M."/>
            <person name="Ruck E.C."/>
            <person name="Traller J.C."/>
            <person name="Alverson A.J."/>
        </authorList>
    </citation>
    <scope>NUCLEOTIDE SEQUENCE [LARGE SCALE GENOMIC DNA]</scope>
    <source>
        <strain evidence="13 14">CCMP332</strain>
    </source>
</reference>
<dbReference type="PANTHER" id="PTHR13232:SF10">
    <property type="entry name" value="NAD(P)H-HYDRATE EPIMERASE"/>
    <property type="match status" value="1"/>
</dbReference>
<comment type="function">
    <text evidence="10">Catalyzes the epimerization of the S- and R-forms of NAD(P)HX, a damaged form of NAD(P)H that is a result of enzymatic or heat-dependent hydration. This is a prerequisite for the S-specific NAD(P)H-hydrate dehydratase to allow the repair of both epimers of NAD(P)HX.</text>
</comment>
<dbReference type="Pfam" id="PF03853">
    <property type="entry name" value="YjeF_N"/>
    <property type="match status" value="1"/>
</dbReference>
<dbReference type="GO" id="GO:0000166">
    <property type="term" value="F:nucleotide binding"/>
    <property type="evidence" value="ECO:0007669"/>
    <property type="project" value="UniProtKB-KW"/>
</dbReference>
<keyword evidence="4 10" id="KW-0479">Metal-binding</keyword>
<proteinExistence type="inferred from homology"/>
<feature type="chain" id="PRO_5044766066" description="NAD(P)H-hydrate epimerase" evidence="11">
    <location>
        <begin position="20"/>
        <end position="317"/>
    </location>
</feature>
<dbReference type="AlphaFoldDB" id="A0ABD3QLW4"/>
<feature type="binding site" evidence="10">
    <location>
        <position position="218"/>
    </location>
    <ligand>
        <name>K(+)</name>
        <dbReference type="ChEBI" id="CHEBI:29103"/>
    </ligand>
</feature>
<keyword evidence="6" id="KW-0521">NADP</keyword>
<dbReference type="SUPFAM" id="SSF64153">
    <property type="entry name" value="YjeF N-terminal domain-like"/>
    <property type="match status" value="1"/>
</dbReference>
<feature type="binding site" evidence="10">
    <location>
        <begin position="152"/>
        <end position="156"/>
    </location>
    <ligand>
        <name>(6S)-NADPHX</name>
        <dbReference type="ChEBI" id="CHEBI:64076"/>
    </ligand>
</feature>
<evidence type="ECO:0000256" key="10">
    <source>
        <dbReference type="HAMAP-Rule" id="MF_03159"/>
    </source>
</evidence>
<evidence type="ECO:0000259" key="12">
    <source>
        <dbReference type="PROSITE" id="PS51385"/>
    </source>
</evidence>
<organism evidence="13 14">
    <name type="scientific">Cyclotella cryptica</name>
    <dbReference type="NCBI Taxonomy" id="29204"/>
    <lineage>
        <taxon>Eukaryota</taxon>
        <taxon>Sar</taxon>
        <taxon>Stramenopiles</taxon>
        <taxon>Ochrophyta</taxon>
        <taxon>Bacillariophyta</taxon>
        <taxon>Coscinodiscophyceae</taxon>
        <taxon>Thalassiosirophycidae</taxon>
        <taxon>Stephanodiscales</taxon>
        <taxon>Stephanodiscaceae</taxon>
        <taxon>Cyclotella</taxon>
    </lineage>
</organism>
<dbReference type="Gene3D" id="3.40.50.10260">
    <property type="entry name" value="YjeF N-terminal domain"/>
    <property type="match status" value="1"/>
</dbReference>
<feature type="signal peptide" evidence="11">
    <location>
        <begin position="1"/>
        <end position="19"/>
    </location>
</feature>
<feature type="binding site" evidence="10">
    <location>
        <position position="257"/>
    </location>
    <ligand>
        <name>(6S)-NADPHX</name>
        <dbReference type="ChEBI" id="CHEBI:64076"/>
    </ligand>
</feature>
<comment type="caution">
    <text evidence="10">Lacks conserved residue(s) required for the propagation of feature annotation.</text>
</comment>
<dbReference type="GO" id="GO:0052856">
    <property type="term" value="F:NAD(P)HX epimerase activity"/>
    <property type="evidence" value="ECO:0007669"/>
    <property type="project" value="UniProtKB-UniRule"/>
</dbReference>
<keyword evidence="11" id="KW-0732">Signal</keyword>
<dbReference type="EC" id="5.1.99.6" evidence="3 10"/>
<comment type="catalytic activity">
    <reaction evidence="1 10">
        <text>(6R)-NADHX = (6S)-NADHX</text>
        <dbReference type="Rhea" id="RHEA:32215"/>
        <dbReference type="ChEBI" id="CHEBI:64074"/>
        <dbReference type="ChEBI" id="CHEBI:64075"/>
        <dbReference type="EC" id="5.1.99.6"/>
    </reaction>
</comment>
<sequence length="317" mass="33939">MVLLKHFILTTCCLCKASSFTPTLSTLWSKLLTRRHFVLTTSSFSLLLPSALSHSVCPSSSITAKTSSFDIAKTSSLPASKHSTDMSLQTGYLNARDAAALDAELMSTPGFSLEQLMELAGLAVAEAVYLVGGEGGGGGRKKRVLLVCGPGNNGGDGLVAARHLVHFGFDATIVYPKPSSKPHFVNLVKQCEDMNIPVLLAMPSEVDAEQNKYDIIVDAIFGFSFDSTSKIREPFATVISKMIQLQKNQNATLISVDVPSGWDVDGGDLTGLNFHPDVLISLTAPKMSAKKFLGRHFVGGRFLPPVIAEKYGVQVSC</sequence>
<evidence type="ECO:0000256" key="1">
    <source>
        <dbReference type="ARBA" id="ARBA00000013"/>
    </source>
</evidence>
<keyword evidence="8 10" id="KW-0520">NAD</keyword>
<evidence type="ECO:0000256" key="9">
    <source>
        <dbReference type="ARBA" id="ARBA00023235"/>
    </source>
</evidence>
<feature type="binding site" evidence="10">
    <location>
        <position position="260"/>
    </location>
    <ligand>
        <name>K(+)</name>
        <dbReference type="ChEBI" id="CHEBI:29103"/>
    </ligand>
</feature>
<dbReference type="Proteomes" id="UP001516023">
    <property type="component" value="Unassembled WGS sequence"/>
</dbReference>
<gene>
    <name evidence="13" type="ORF">HJC23_012614</name>
</gene>
<comment type="catalytic activity">
    <reaction evidence="2 10">
        <text>(6R)-NADPHX = (6S)-NADPHX</text>
        <dbReference type="Rhea" id="RHEA:32227"/>
        <dbReference type="ChEBI" id="CHEBI:64076"/>
        <dbReference type="ChEBI" id="CHEBI:64077"/>
        <dbReference type="EC" id="5.1.99.6"/>
    </reaction>
</comment>
<evidence type="ECO:0000313" key="14">
    <source>
        <dbReference type="Proteomes" id="UP001516023"/>
    </source>
</evidence>
<feature type="domain" description="YjeF N-terminal" evidence="12">
    <location>
        <begin position="98"/>
        <end position="315"/>
    </location>
</feature>
<keyword evidence="7 10" id="KW-0630">Potassium</keyword>
<evidence type="ECO:0000256" key="8">
    <source>
        <dbReference type="ARBA" id="ARBA00023027"/>
    </source>
</evidence>
<name>A0ABD3QLW4_9STRA</name>
<evidence type="ECO:0000256" key="7">
    <source>
        <dbReference type="ARBA" id="ARBA00022958"/>
    </source>
</evidence>
<evidence type="ECO:0000256" key="6">
    <source>
        <dbReference type="ARBA" id="ARBA00022857"/>
    </source>
</evidence>
<dbReference type="NCBIfam" id="TIGR00197">
    <property type="entry name" value="yjeF_nterm"/>
    <property type="match status" value="1"/>
</dbReference>
<keyword evidence="9 10" id="KW-0413">Isomerase</keyword>
<evidence type="ECO:0000256" key="2">
    <source>
        <dbReference type="ARBA" id="ARBA00000909"/>
    </source>
</evidence>
<comment type="caution">
    <text evidence="13">The sequence shown here is derived from an EMBL/GenBank/DDBJ whole genome shotgun (WGS) entry which is preliminary data.</text>
</comment>
<dbReference type="InterPro" id="IPR036652">
    <property type="entry name" value="YjeF_N_dom_sf"/>
</dbReference>
<protein>
    <recommendedName>
        <fullName evidence="3 10">NAD(P)H-hydrate epimerase</fullName>
        <ecNumber evidence="3 10">5.1.99.6</ecNumber>
    </recommendedName>
    <alternativeName>
        <fullName evidence="10">NAD(P)HX epimerase</fullName>
    </alternativeName>
</protein>
<comment type="similarity">
    <text evidence="10">Belongs to the NnrE/AIBP family.</text>
</comment>